<dbReference type="HAMAP" id="MF_00337">
    <property type="entry name" value="Exonuc_7_S"/>
    <property type="match status" value="1"/>
</dbReference>
<dbReference type="eggNOG" id="COG1722">
    <property type="taxonomic scope" value="Bacteria"/>
</dbReference>
<keyword evidence="3 6" id="KW-0540">Nuclease</keyword>
<evidence type="ECO:0000256" key="1">
    <source>
        <dbReference type="ARBA" id="ARBA00009998"/>
    </source>
</evidence>
<reference evidence="7 8" key="1">
    <citation type="journal article" date="2008" name="PLoS ONE">
        <title>Environmental adaptation: genomic analysis of the piezotolerant and psychrotolerant deep-sea iron reducing bacterium Shewanella piezotolerans WP3.</title>
        <authorList>
            <person name="Wang F."/>
            <person name="Wang J."/>
            <person name="Jian H."/>
            <person name="Zhang B."/>
            <person name="Li S."/>
            <person name="Wang F."/>
            <person name="Zeng X."/>
            <person name="Gao L."/>
            <person name="Bartlett D.H."/>
            <person name="Yu J."/>
            <person name="Hu S."/>
            <person name="Xiao X."/>
        </authorList>
    </citation>
    <scope>NUCLEOTIDE SEQUENCE [LARGE SCALE GENOMIC DNA]</scope>
    <source>
        <strain evidence="8">WP3 / JCM 13877</strain>
    </source>
</reference>
<evidence type="ECO:0000256" key="6">
    <source>
        <dbReference type="HAMAP-Rule" id="MF_00337"/>
    </source>
</evidence>
<comment type="similarity">
    <text evidence="1 6">Belongs to the XseB family.</text>
</comment>
<keyword evidence="4 6" id="KW-0378">Hydrolase</keyword>
<keyword evidence="5 6" id="KW-0269">Exonuclease</keyword>
<dbReference type="Proteomes" id="UP000000753">
    <property type="component" value="Chromosome"/>
</dbReference>
<dbReference type="InterPro" id="IPR037004">
    <property type="entry name" value="Exonuc_VII_ssu_sf"/>
</dbReference>
<sequence>MYRLILGMIIVAKKPENLSFEESLSELEKIVADLEHGDVSLDDALKQFERGIKLVRNSQGKLENAQQKVAVLMADEGVDTLKPYDVEGE</sequence>
<comment type="subunit">
    <text evidence="6">Heterooligomer composed of large and small subunits.</text>
</comment>
<evidence type="ECO:0000313" key="7">
    <source>
        <dbReference type="EMBL" id="ACJ30307.1"/>
    </source>
</evidence>
<keyword evidence="8" id="KW-1185">Reference proteome</keyword>
<dbReference type="Pfam" id="PF02609">
    <property type="entry name" value="Exonuc_VII_S"/>
    <property type="match status" value="1"/>
</dbReference>
<accession>B8CS17</accession>
<dbReference type="PANTHER" id="PTHR34137:SF1">
    <property type="entry name" value="EXODEOXYRIBONUCLEASE 7 SMALL SUBUNIT"/>
    <property type="match status" value="1"/>
</dbReference>
<comment type="subcellular location">
    <subcellularLocation>
        <location evidence="6">Cytoplasm</location>
    </subcellularLocation>
</comment>
<dbReference type="EMBL" id="CP000472">
    <property type="protein sequence ID" value="ACJ30307.1"/>
    <property type="molecule type" value="Genomic_DNA"/>
</dbReference>
<evidence type="ECO:0000256" key="4">
    <source>
        <dbReference type="ARBA" id="ARBA00022801"/>
    </source>
</evidence>
<dbReference type="NCBIfam" id="TIGR01280">
    <property type="entry name" value="xseB"/>
    <property type="match status" value="1"/>
</dbReference>
<evidence type="ECO:0000256" key="2">
    <source>
        <dbReference type="ARBA" id="ARBA00022490"/>
    </source>
</evidence>
<dbReference type="HOGENOM" id="CLU_145918_3_3_6"/>
<dbReference type="AlphaFoldDB" id="B8CS17"/>
<keyword evidence="2 6" id="KW-0963">Cytoplasm</keyword>
<dbReference type="EC" id="3.1.11.6" evidence="6"/>
<protein>
    <recommendedName>
        <fullName evidence="6">Exodeoxyribonuclease 7 small subunit</fullName>
        <ecNumber evidence="6">3.1.11.6</ecNumber>
    </recommendedName>
    <alternativeName>
        <fullName evidence="6">Exodeoxyribonuclease VII small subunit</fullName>
        <shortName evidence="6">Exonuclease VII small subunit</shortName>
    </alternativeName>
</protein>
<dbReference type="GO" id="GO:0008855">
    <property type="term" value="F:exodeoxyribonuclease VII activity"/>
    <property type="evidence" value="ECO:0007669"/>
    <property type="project" value="UniProtKB-UniRule"/>
</dbReference>
<proteinExistence type="inferred from homology"/>
<dbReference type="SUPFAM" id="SSF116842">
    <property type="entry name" value="XseB-like"/>
    <property type="match status" value="1"/>
</dbReference>
<evidence type="ECO:0000256" key="5">
    <source>
        <dbReference type="ARBA" id="ARBA00022839"/>
    </source>
</evidence>
<dbReference type="PANTHER" id="PTHR34137">
    <property type="entry name" value="EXODEOXYRIBONUCLEASE 7 SMALL SUBUNIT"/>
    <property type="match status" value="1"/>
</dbReference>
<dbReference type="GO" id="GO:0006308">
    <property type="term" value="P:DNA catabolic process"/>
    <property type="evidence" value="ECO:0007669"/>
    <property type="project" value="UniProtKB-UniRule"/>
</dbReference>
<evidence type="ECO:0000256" key="3">
    <source>
        <dbReference type="ARBA" id="ARBA00022722"/>
    </source>
</evidence>
<gene>
    <name evidence="6" type="primary">xseB</name>
    <name evidence="7" type="ordered locus">swp_3617</name>
</gene>
<dbReference type="KEGG" id="swp:swp_3617"/>
<evidence type="ECO:0000313" key="8">
    <source>
        <dbReference type="Proteomes" id="UP000000753"/>
    </source>
</evidence>
<dbReference type="Gene3D" id="1.10.287.1040">
    <property type="entry name" value="Exonuclease VII, small subunit"/>
    <property type="match status" value="1"/>
</dbReference>
<dbReference type="STRING" id="225849.swp_3617"/>
<dbReference type="InterPro" id="IPR003761">
    <property type="entry name" value="Exonuc_VII_S"/>
</dbReference>
<organism evidence="7 8">
    <name type="scientific">Shewanella piezotolerans (strain WP3 / JCM 13877)</name>
    <dbReference type="NCBI Taxonomy" id="225849"/>
    <lineage>
        <taxon>Bacteria</taxon>
        <taxon>Pseudomonadati</taxon>
        <taxon>Pseudomonadota</taxon>
        <taxon>Gammaproteobacteria</taxon>
        <taxon>Alteromonadales</taxon>
        <taxon>Shewanellaceae</taxon>
        <taxon>Shewanella</taxon>
    </lineage>
</organism>
<comment type="catalytic activity">
    <reaction evidence="6">
        <text>Exonucleolytic cleavage in either 5'- to 3'- or 3'- to 5'-direction to yield nucleoside 5'-phosphates.</text>
        <dbReference type="EC" id="3.1.11.6"/>
    </reaction>
</comment>
<comment type="function">
    <text evidence="6">Bidirectionally degrades single-stranded DNA into large acid-insoluble oligonucleotides, which are then degraded further into small acid-soluble oligonucleotides.</text>
</comment>
<dbReference type="GO" id="GO:0005829">
    <property type="term" value="C:cytosol"/>
    <property type="evidence" value="ECO:0007669"/>
    <property type="project" value="TreeGrafter"/>
</dbReference>
<dbReference type="GO" id="GO:0009318">
    <property type="term" value="C:exodeoxyribonuclease VII complex"/>
    <property type="evidence" value="ECO:0007669"/>
    <property type="project" value="UniProtKB-UniRule"/>
</dbReference>
<name>B8CS17_SHEPW</name>
<dbReference type="NCBIfam" id="NF002140">
    <property type="entry name" value="PRK00977.1-4"/>
    <property type="match status" value="1"/>
</dbReference>